<dbReference type="GO" id="GO:0005886">
    <property type="term" value="C:plasma membrane"/>
    <property type="evidence" value="ECO:0007669"/>
    <property type="project" value="UniProtKB-SubCell"/>
</dbReference>
<keyword evidence="11" id="KW-1185">Reference proteome</keyword>
<feature type="transmembrane region" description="Helical" evidence="9">
    <location>
        <begin position="208"/>
        <end position="232"/>
    </location>
</feature>
<dbReference type="InterPro" id="IPR018584">
    <property type="entry name" value="GT87"/>
</dbReference>
<feature type="transmembrane region" description="Helical" evidence="9">
    <location>
        <begin position="335"/>
        <end position="355"/>
    </location>
</feature>
<feature type="transmembrane region" description="Helical" evidence="9">
    <location>
        <begin position="415"/>
        <end position="433"/>
    </location>
</feature>
<keyword evidence="5 9" id="KW-1133">Transmembrane helix</keyword>
<keyword evidence="6 9" id="KW-0472">Membrane</keyword>
<protein>
    <recommendedName>
        <fullName evidence="12">DUF2029 domain-containing protein</fullName>
    </recommendedName>
</protein>
<proteinExistence type="inferred from homology"/>
<dbReference type="Pfam" id="PF09594">
    <property type="entry name" value="GT87"/>
    <property type="match status" value="1"/>
</dbReference>
<dbReference type="Proteomes" id="UP000237061">
    <property type="component" value="Unassembled WGS sequence"/>
</dbReference>
<evidence type="ECO:0000256" key="2">
    <source>
        <dbReference type="ARBA" id="ARBA00022475"/>
    </source>
</evidence>
<evidence type="ECO:0008006" key="12">
    <source>
        <dbReference type="Google" id="ProtNLM"/>
    </source>
</evidence>
<feature type="transmembrane region" description="Helical" evidence="9">
    <location>
        <begin position="78"/>
        <end position="100"/>
    </location>
</feature>
<evidence type="ECO:0000256" key="5">
    <source>
        <dbReference type="ARBA" id="ARBA00022989"/>
    </source>
</evidence>
<feature type="region of interest" description="Disordered" evidence="8">
    <location>
        <begin position="494"/>
        <end position="519"/>
    </location>
</feature>
<dbReference type="RefSeq" id="WP_103465428.1">
    <property type="nucleotide sequence ID" value="NZ_PPXC01000006.1"/>
</dbReference>
<dbReference type="AlphaFoldDB" id="A0A2S3ZW89"/>
<keyword evidence="2" id="KW-1003">Cell membrane</keyword>
<dbReference type="GO" id="GO:0016758">
    <property type="term" value="F:hexosyltransferase activity"/>
    <property type="evidence" value="ECO:0007669"/>
    <property type="project" value="InterPro"/>
</dbReference>
<evidence type="ECO:0000256" key="8">
    <source>
        <dbReference type="SAM" id="MobiDB-lite"/>
    </source>
</evidence>
<evidence type="ECO:0000313" key="11">
    <source>
        <dbReference type="Proteomes" id="UP000237061"/>
    </source>
</evidence>
<evidence type="ECO:0000256" key="6">
    <source>
        <dbReference type="ARBA" id="ARBA00023136"/>
    </source>
</evidence>
<accession>A0A2S3ZW89</accession>
<reference evidence="10 11" key="1">
    <citation type="submission" date="2018-01" db="EMBL/GenBank/DDBJ databases">
        <title>Arthrobacter sp. nov., from glaciers in China.</title>
        <authorList>
            <person name="Liu Q."/>
            <person name="Xin Y.-H."/>
        </authorList>
    </citation>
    <scope>NUCLEOTIDE SEQUENCE [LARGE SCALE GENOMIC DNA]</scope>
    <source>
        <strain evidence="10 11">HLT2-12-2</strain>
    </source>
</reference>
<evidence type="ECO:0000256" key="9">
    <source>
        <dbReference type="SAM" id="Phobius"/>
    </source>
</evidence>
<comment type="subcellular location">
    <subcellularLocation>
        <location evidence="1">Cell membrane</location>
        <topology evidence="1">Multi-pass membrane protein</topology>
    </subcellularLocation>
</comment>
<feature type="transmembrane region" description="Helical" evidence="9">
    <location>
        <begin position="130"/>
        <end position="147"/>
    </location>
</feature>
<evidence type="ECO:0000256" key="3">
    <source>
        <dbReference type="ARBA" id="ARBA00022679"/>
    </source>
</evidence>
<keyword evidence="4 9" id="KW-0812">Transmembrane</keyword>
<feature type="transmembrane region" description="Helical" evidence="9">
    <location>
        <begin position="252"/>
        <end position="273"/>
    </location>
</feature>
<name>A0A2S3ZW89_ARTGL</name>
<evidence type="ECO:0000256" key="4">
    <source>
        <dbReference type="ARBA" id="ARBA00022692"/>
    </source>
</evidence>
<feature type="transmembrane region" description="Helical" evidence="9">
    <location>
        <begin position="152"/>
        <end position="171"/>
    </location>
</feature>
<organism evidence="10 11">
    <name type="scientific">Arthrobacter glacialis</name>
    <dbReference type="NCBI Taxonomy" id="1664"/>
    <lineage>
        <taxon>Bacteria</taxon>
        <taxon>Bacillati</taxon>
        <taxon>Actinomycetota</taxon>
        <taxon>Actinomycetes</taxon>
        <taxon>Micrococcales</taxon>
        <taxon>Micrococcaceae</taxon>
        <taxon>Arthrobacter</taxon>
    </lineage>
</organism>
<dbReference type="EMBL" id="PPXC01000006">
    <property type="protein sequence ID" value="POH73531.1"/>
    <property type="molecule type" value="Genomic_DNA"/>
</dbReference>
<gene>
    <name evidence="10" type="ORF">CVS27_09115</name>
</gene>
<feature type="transmembrane region" description="Helical" evidence="9">
    <location>
        <begin position="183"/>
        <end position="201"/>
    </location>
</feature>
<comment type="similarity">
    <text evidence="7">Belongs to the glycosyltransferase 87 family.</text>
</comment>
<feature type="transmembrane region" description="Helical" evidence="9">
    <location>
        <begin position="439"/>
        <end position="460"/>
    </location>
</feature>
<evidence type="ECO:0000256" key="1">
    <source>
        <dbReference type="ARBA" id="ARBA00004651"/>
    </source>
</evidence>
<evidence type="ECO:0000256" key="7">
    <source>
        <dbReference type="ARBA" id="ARBA00024033"/>
    </source>
</evidence>
<evidence type="ECO:0000313" key="10">
    <source>
        <dbReference type="EMBL" id="POH73531.1"/>
    </source>
</evidence>
<keyword evidence="3" id="KW-0808">Transferase</keyword>
<feature type="transmembrane region" description="Helical" evidence="9">
    <location>
        <begin position="367"/>
        <end position="384"/>
    </location>
</feature>
<sequence>MKTAKDSVLGILPTPAEHLLSTWAKHQSPPTDYLCPARSTATPKKDWIISTDTFFSALARLRDAVLPARIQSWLKTPVGMWSVFALVHVVFLSFAVLLSLRGEAYSDTFIYRIWASIDFDETRVLGPSPWVYPILALVPMAVAYIFGEGPFLFIWVLMIAGLNTLAVGKLTSWGKKREAIPAALWWISFTTLMAWLGFARVDGLTAPVVLIALSIGVASPFLASFILSVATWTKVWPAAVVLALFTVAKQRVRVVLAGMLVTAFVVVLAMSMNSGHKLFNFLLEQGDRGMQLEATFTTPWLWMSVLGIGDARMYMNQDINSMQVDGPGSEVMSFLMQPLLVAAALLVAGLIFWALHTGKRSGGADRTSLLLFGSLALTTAFVVFNKVGSPQFMVWLGPAVAVGLAYQWKAWRVPATMLIGVAVLTFLVFPLFYNELSNNSPVMAAVLTARNVLLVILFVWSVRQLFLLGRIPAPITPHDAEPATAVAYSAAAYGTAGEGPRPSKTGTTGEADASPATPK</sequence>
<comment type="caution">
    <text evidence="10">The sequence shown here is derived from an EMBL/GenBank/DDBJ whole genome shotgun (WGS) entry which is preliminary data.</text>
</comment>